<comment type="caution">
    <text evidence="11">The sequence shown here is derived from an EMBL/GenBank/DDBJ whole genome shotgun (WGS) entry which is preliminary data.</text>
</comment>
<name>A0A8J6P1P0_9FIRM</name>
<dbReference type="Pfam" id="PF01554">
    <property type="entry name" value="MatE"/>
    <property type="match status" value="2"/>
</dbReference>
<dbReference type="GO" id="GO:0005886">
    <property type="term" value="C:plasma membrane"/>
    <property type="evidence" value="ECO:0007669"/>
    <property type="project" value="UniProtKB-SubCell"/>
</dbReference>
<keyword evidence="6 10" id="KW-0812">Transmembrane</keyword>
<evidence type="ECO:0000256" key="5">
    <source>
        <dbReference type="ARBA" id="ARBA00022475"/>
    </source>
</evidence>
<feature type="transmembrane region" description="Helical" evidence="10">
    <location>
        <begin position="172"/>
        <end position="191"/>
    </location>
</feature>
<comment type="subcellular location">
    <subcellularLocation>
        <location evidence="1">Cell membrane</location>
        <topology evidence="1">Multi-pass membrane protein</topology>
    </subcellularLocation>
</comment>
<proteinExistence type="inferred from homology"/>
<dbReference type="NCBIfam" id="TIGR00797">
    <property type="entry name" value="matE"/>
    <property type="match status" value="1"/>
</dbReference>
<reference evidence="11" key="1">
    <citation type="submission" date="2020-08" db="EMBL/GenBank/DDBJ databases">
        <title>Genome public.</title>
        <authorList>
            <person name="Liu C."/>
            <person name="Sun Q."/>
        </authorList>
    </citation>
    <scope>NUCLEOTIDE SEQUENCE</scope>
    <source>
        <strain evidence="11">NSJ-15</strain>
    </source>
</reference>
<dbReference type="GO" id="GO:0015297">
    <property type="term" value="F:antiporter activity"/>
    <property type="evidence" value="ECO:0007669"/>
    <property type="project" value="InterPro"/>
</dbReference>
<dbReference type="CDD" id="cd13143">
    <property type="entry name" value="MATE_MepA_like"/>
    <property type="match status" value="1"/>
</dbReference>
<dbReference type="RefSeq" id="WP_187536587.1">
    <property type="nucleotide sequence ID" value="NZ_JACRTL010000005.1"/>
</dbReference>
<accession>A0A8J6P1P0</accession>
<evidence type="ECO:0000256" key="2">
    <source>
        <dbReference type="ARBA" id="ARBA00008417"/>
    </source>
</evidence>
<keyword evidence="8 10" id="KW-0472">Membrane</keyword>
<feature type="transmembrane region" description="Helical" evidence="10">
    <location>
        <begin position="429"/>
        <end position="447"/>
    </location>
</feature>
<dbReference type="EMBL" id="JACRTL010000005">
    <property type="protein sequence ID" value="MBC8611301.1"/>
    <property type="molecule type" value="Genomic_DNA"/>
</dbReference>
<dbReference type="Proteomes" id="UP000632659">
    <property type="component" value="Unassembled WGS sequence"/>
</dbReference>
<evidence type="ECO:0000313" key="11">
    <source>
        <dbReference type="EMBL" id="MBC8611301.1"/>
    </source>
</evidence>
<evidence type="ECO:0000256" key="9">
    <source>
        <dbReference type="ARBA" id="ARBA00023251"/>
    </source>
</evidence>
<dbReference type="InterPro" id="IPR051327">
    <property type="entry name" value="MATE_MepA_subfamily"/>
</dbReference>
<feature type="transmembrane region" description="Helical" evidence="10">
    <location>
        <begin position="96"/>
        <end position="119"/>
    </location>
</feature>
<dbReference type="PANTHER" id="PTHR43823">
    <property type="entry name" value="SPORULATION PROTEIN YKVU"/>
    <property type="match status" value="1"/>
</dbReference>
<evidence type="ECO:0000256" key="4">
    <source>
        <dbReference type="ARBA" id="ARBA00022448"/>
    </source>
</evidence>
<gene>
    <name evidence="11" type="ORF">H8702_09300</name>
</gene>
<comment type="similarity">
    <text evidence="2">Belongs to the multi antimicrobial extrusion (MATE) (TC 2.A.66.1) family. MepA subfamily.</text>
</comment>
<feature type="transmembrane region" description="Helical" evidence="10">
    <location>
        <begin position="238"/>
        <end position="261"/>
    </location>
</feature>
<keyword evidence="4" id="KW-0813">Transport</keyword>
<keyword evidence="5" id="KW-1003">Cell membrane</keyword>
<dbReference type="PANTHER" id="PTHR43823:SF3">
    <property type="entry name" value="MULTIDRUG EXPORT PROTEIN MEPA"/>
    <property type="match status" value="1"/>
</dbReference>
<dbReference type="InterPro" id="IPR048279">
    <property type="entry name" value="MdtK-like"/>
</dbReference>
<evidence type="ECO:0000256" key="7">
    <source>
        <dbReference type="ARBA" id="ARBA00022989"/>
    </source>
</evidence>
<evidence type="ECO:0000256" key="1">
    <source>
        <dbReference type="ARBA" id="ARBA00004651"/>
    </source>
</evidence>
<evidence type="ECO:0000256" key="6">
    <source>
        <dbReference type="ARBA" id="ARBA00022692"/>
    </source>
</evidence>
<dbReference type="InterPro" id="IPR002528">
    <property type="entry name" value="MATE_fam"/>
</dbReference>
<dbReference type="PIRSF" id="PIRSF006603">
    <property type="entry name" value="DinF"/>
    <property type="match status" value="1"/>
</dbReference>
<keyword evidence="7 10" id="KW-1133">Transmembrane helix</keyword>
<keyword evidence="12" id="KW-1185">Reference proteome</keyword>
<evidence type="ECO:0000256" key="8">
    <source>
        <dbReference type="ARBA" id="ARBA00023136"/>
    </source>
</evidence>
<dbReference type="GO" id="GO:0042910">
    <property type="term" value="F:xenobiotic transmembrane transporter activity"/>
    <property type="evidence" value="ECO:0007669"/>
    <property type="project" value="InterPro"/>
</dbReference>
<feature type="transmembrane region" description="Helical" evidence="10">
    <location>
        <begin position="288"/>
        <end position="309"/>
    </location>
</feature>
<evidence type="ECO:0000313" key="12">
    <source>
        <dbReference type="Proteomes" id="UP000632659"/>
    </source>
</evidence>
<dbReference type="InterPro" id="IPR045070">
    <property type="entry name" value="MATE_MepA-like"/>
</dbReference>
<dbReference type="AlphaFoldDB" id="A0A8J6P1P0"/>
<evidence type="ECO:0000256" key="3">
    <source>
        <dbReference type="ARBA" id="ARBA00022106"/>
    </source>
</evidence>
<protein>
    <recommendedName>
        <fullName evidence="3">Multidrug export protein MepA</fullName>
    </recommendedName>
</protein>
<dbReference type="GO" id="GO:0046677">
    <property type="term" value="P:response to antibiotic"/>
    <property type="evidence" value="ECO:0007669"/>
    <property type="project" value="UniProtKB-KW"/>
</dbReference>
<feature type="transmembrane region" description="Helical" evidence="10">
    <location>
        <begin position="50"/>
        <end position="75"/>
    </location>
</feature>
<feature type="transmembrane region" description="Helical" evidence="10">
    <location>
        <begin position="321"/>
        <end position="348"/>
    </location>
</feature>
<keyword evidence="9" id="KW-0046">Antibiotic resistance</keyword>
<sequence length="460" mass="49686">MAHQTDFANGKVWRSIVDVSLPITAAQLLNLLYNIVDRIYIGHIPKVGDIALTGVGLSFPIITLIMAFSMLFGSNGGAPLCSMERGKGNDEEAEKIMGTSFFMLICSGAVITVLGLIFAKPILYLFGASDASFPYAYSYLTIYLLGSVFVMVTLGMNSFINSQGFGRTGMMTVVIGAVLNIILDPLFIFVFDLGVQGAAIATVLSQLVSGIWVIRFLTGPQAVLKLKFKSMRLQAKRLKDITVLGFSGFIMGLTSSLVQIVCNKMAFLYGGDLYVTVMTVLNSVRELFSTPLSGFSGGAVPVISYNYGAKQFGRVKQAIRFMVIFGLVSSSLVWLLVVCFPAAFIHLFNSEPALIEAGVPAIRTYFFGFVLMSLHMNGQNTFVALGKAKQAITFSLLRKVIIVVPLTLLLPGLGFGVEGVLLAEPISNIVSGIACFTTMYFVVFGELNGKRTPKVKHPAP</sequence>
<feature type="transmembrane region" description="Helical" evidence="10">
    <location>
        <begin position="354"/>
        <end position="375"/>
    </location>
</feature>
<feature type="transmembrane region" description="Helical" evidence="10">
    <location>
        <begin position="396"/>
        <end position="417"/>
    </location>
</feature>
<evidence type="ECO:0000256" key="10">
    <source>
        <dbReference type="SAM" id="Phobius"/>
    </source>
</evidence>
<feature type="transmembrane region" description="Helical" evidence="10">
    <location>
        <begin position="197"/>
        <end position="217"/>
    </location>
</feature>
<organism evidence="11 12">
    <name type="scientific">Massiliimalia timonensis</name>
    <dbReference type="NCBI Taxonomy" id="1987501"/>
    <lineage>
        <taxon>Bacteria</taxon>
        <taxon>Bacillati</taxon>
        <taxon>Bacillota</taxon>
        <taxon>Clostridia</taxon>
        <taxon>Eubacteriales</taxon>
        <taxon>Oscillospiraceae</taxon>
        <taxon>Massiliimalia</taxon>
    </lineage>
</organism>
<feature type="transmembrane region" description="Helical" evidence="10">
    <location>
        <begin position="139"/>
        <end position="160"/>
    </location>
</feature>